<evidence type="ECO:0000313" key="1">
    <source>
        <dbReference type="EMBL" id="JAH37682.1"/>
    </source>
</evidence>
<name>A0A0E9S8X7_ANGAN</name>
<reference evidence="1" key="1">
    <citation type="submission" date="2014-11" db="EMBL/GenBank/DDBJ databases">
        <authorList>
            <person name="Amaro Gonzalez C."/>
        </authorList>
    </citation>
    <scope>NUCLEOTIDE SEQUENCE</scope>
</reference>
<protein>
    <submittedName>
        <fullName evidence="1">Uncharacterized protein</fullName>
    </submittedName>
</protein>
<proteinExistence type="predicted"/>
<sequence length="18" mass="2160">MVWLLQLNVAVAYFCYII</sequence>
<accession>A0A0E9S8X7</accession>
<organism evidence="1">
    <name type="scientific">Anguilla anguilla</name>
    <name type="common">European freshwater eel</name>
    <name type="synonym">Muraena anguilla</name>
    <dbReference type="NCBI Taxonomy" id="7936"/>
    <lineage>
        <taxon>Eukaryota</taxon>
        <taxon>Metazoa</taxon>
        <taxon>Chordata</taxon>
        <taxon>Craniata</taxon>
        <taxon>Vertebrata</taxon>
        <taxon>Euteleostomi</taxon>
        <taxon>Actinopterygii</taxon>
        <taxon>Neopterygii</taxon>
        <taxon>Teleostei</taxon>
        <taxon>Anguilliformes</taxon>
        <taxon>Anguillidae</taxon>
        <taxon>Anguilla</taxon>
    </lineage>
</organism>
<dbReference type="EMBL" id="GBXM01070895">
    <property type="protein sequence ID" value="JAH37682.1"/>
    <property type="molecule type" value="Transcribed_RNA"/>
</dbReference>
<dbReference type="AlphaFoldDB" id="A0A0E9S8X7"/>
<reference evidence="1" key="2">
    <citation type="journal article" date="2015" name="Fish Shellfish Immunol.">
        <title>Early steps in the European eel (Anguilla anguilla)-Vibrio vulnificus interaction in the gills: Role of the RtxA13 toxin.</title>
        <authorList>
            <person name="Callol A."/>
            <person name="Pajuelo D."/>
            <person name="Ebbesson L."/>
            <person name="Teles M."/>
            <person name="MacKenzie S."/>
            <person name="Amaro C."/>
        </authorList>
    </citation>
    <scope>NUCLEOTIDE SEQUENCE</scope>
</reference>